<keyword evidence="9" id="KW-1185">Reference proteome</keyword>
<accession>A0A8C3K365</accession>
<organism evidence="8 9">
    <name type="scientific">Calidris pygmaea</name>
    <name type="common">Spoon-billed sandpiper</name>
    <dbReference type="NCBI Taxonomy" id="425635"/>
    <lineage>
        <taxon>Eukaryota</taxon>
        <taxon>Metazoa</taxon>
        <taxon>Chordata</taxon>
        <taxon>Craniata</taxon>
        <taxon>Vertebrata</taxon>
        <taxon>Euteleostomi</taxon>
        <taxon>Archelosauria</taxon>
        <taxon>Archosauria</taxon>
        <taxon>Dinosauria</taxon>
        <taxon>Saurischia</taxon>
        <taxon>Theropoda</taxon>
        <taxon>Coelurosauria</taxon>
        <taxon>Aves</taxon>
        <taxon>Neognathae</taxon>
        <taxon>Neoaves</taxon>
        <taxon>Charadriiformes</taxon>
        <taxon>Scolopacidae</taxon>
        <taxon>Calidris</taxon>
    </lineage>
</organism>
<evidence type="ECO:0000259" key="6">
    <source>
        <dbReference type="Pfam" id="PF00021"/>
    </source>
</evidence>
<dbReference type="InterPro" id="IPR004126">
    <property type="entry name" value="PLipase_A2_inh_N"/>
</dbReference>
<name>A0A8C3K365_9CHAR</name>
<evidence type="ECO:0000313" key="8">
    <source>
        <dbReference type="Ensembl" id="ENSCPGP00000016230.1"/>
    </source>
</evidence>
<dbReference type="Ensembl" id="ENSCPGT00000017753.1">
    <property type="protein sequence ID" value="ENSCPGP00000016230.1"/>
    <property type="gene ID" value="ENSCPGG00000011423.1"/>
</dbReference>
<evidence type="ECO:0000256" key="2">
    <source>
        <dbReference type="ARBA" id="ARBA00006570"/>
    </source>
</evidence>
<evidence type="ECO:0000256" key="3">
    <source>
        <dbReference type="ARBA" id="ARBA00022525"/>
    </source>
</evidence>
<keyword evidence="5" id="KW-0732">Signal</keyword>
<dbReference type="Pfam" id="PF00021">
    <property type="entry name" value="UPAR_LY6"/>
    <property type="match status" value="1"/>
</dbReference>
<reference evidence="8" key="1">
    <citation type="submission" date="2025-08" db="UniProtKB">
        <authorList>
            <consortium name="Ensembl"/>
        </authorList>
    </citation>
    <scope>IDENTIFICATION</scope>
</reference>
<dbReference type="AlphaFoldDB" id="A0A8C3K365"/>
<dbReference type="GO" id="GO:0030154">
    <property type="term" value="P:cell differentiation"/>
    <property type="evidence" value="ECO:0007669"/>
    <property type="project" value="UniProtKB-ARBA"/>
</dbReference>
<dbReference type="CDD" id="cd23572">
    <property type="entry name" value="TFP_LU_ECD_PINLYP_rpt2"/>
    <property type="match status" value="1"/>
</dbReference>
<evidence type="ECO:0000256" key="1">
    <source>
        <dbReference type="ARBA" id="ARBA00004613"/>
    </source>
</evidence>
<evidence type="ECO:0000259" key="7">
    <source>
        <dbReference type="Pfam" id="PF02988"/>
    </source>
</evidence>
<dbReference type="PANTHER" id="PTHR20914:SF30">
    <property type="entry name" value="LY6_PLAUR DOMAIN CONTAINING 9"/>
    <property type="match status" value="1"/>
</dbReference>
<reference evidence="8" key="2">
    <citation type="submission" date="2025-09" db="UniProtKB">
        <authorList>
            <consortium name="Ensembl"/>
        </authorList>
    </citation>
    <scope>IDENTIFICATION</scope>
</reference>
<feature type="signal peptide" evidence="5">
    <location>
        <begin position="1"/>
        <end position="19"/>
    </location>
</feature>
<comment type="similarity">
    <text evidence="2">Belongs to the CNF-like-inhibitor family.</text>
</comment>
<feature type="chain" id="PRO_5034589593" evidence="5">
    <location>
        <begin position="20"/>
        <end position="226"/>
    </location>
</feature>
<evidence type="ECO:0000256" key="5">
    <source>
        <dbReference type="SAM" id="SignalP"/>
    </source>
</evidence>
<dbReference type="InterPro" id="IPR016054">
    <property type="entry name" value="LY6_UPA_recep-like"/>
</dbReference>
<evidence type="ECO:0000313" key="9">
    <source>
        <dbReference type="Proteomes" id="UP000694419"/>
    </source>
</evidence>
<dbReference type="GO" id="GO:0004859">
    <property type="term" value="F:phospholipase inhibitor activity"/>
    <property type="evidence" value="ECO:0007669"/>
    <property type="project" value="InterPro"/>
</dbReference>
<dbReference type="SUPFAM" id="SSF57302">
    <property type="entry name" value="Snake toxin-like"/>
    <property type="match status" value="2"/>
</dbReference>
<feature type="domain" description="Phospholipase A2 inhibitor N-terminal" evidence="7">
    <location>
        <begin position="21"/>
        <end position="101"/>
    </location>
</feature>
<comment type="subcellular location">
    <subcellularLocation>
        <location evidence="1">Secreted</location>
    </subcellularLocation>
</comment>
<evidence type="ECO:0000256" key="4">
    <source>
        <dbReference type="ARBA" id="ARBA00023157"/>
    </source>
</evidence>
<dbReference type="InterPro" id="IPR045860">
    <property type="entry name" value="Snake_toxin-like_sf"/>
</dbReference>
<dbReference type="InterPro" id="IPR050918">
    <property type="entry name" value="CNF-like_PLA2_Inhibitor"/>
</dbReference>
<dbReference type="GO" id="GO:0005576">
    <property type="term" value="C:extracellular region"/>
    <property type="evidence" value="ECO:0007669"/>
    <property type="project" value="UniProtKB-SubCell"/>
</dbReference>
<dbReference type="Gene3D" id="2.10.60.10">
    <property type="entry name" value="CD59"/>
    <property type="match status" value="2"/>
</dbReference>
<protein>
    <submittedName>
        <fullName evidence="8">Uncharacterized protein</fullName>
    </submittedName>
</protein>
<proteinExistence type="inferred from homology"/>
<dbReference type="Pfam" id="PF02988">
    <property type="entry name" value="PLA2_inh"/>
    <property type="match status" value="1"/>
</dbReference>
<sequence length="226" mass="23782">MKFSLGLSIFLVFLDPGTSLQCEICHSIGKSCSGPMKTCTGGEDTCGIILHEVMIGGMAIPSSIKSCLPSSICQLGPITMNYGKVKARSHLACCTGDDCRTVSVSLPPEDTVPNGYQCPACYSVDSFQCGNEIVNCTGSETQCVDLAGLMNSGGLSLKAAMKGCTTISECSIVGDGKNNLGMMDIKLRRFQCTPASALARLTSGFSPPNTVFLPVLSGFILEKIFF</sequence>
<keyword evidence="4" id="KW-1015">Disulfide bond</keyword>
<dbReference type="CDD" id="cd23588">
    <property type="entry name" value="TFP_LU_ECD_PLIG"/>
    <property type="match status" value="1"/>
</dbReference>
<dbReference type="Proteomes" id="UP000694419">
    <property type="component" value="Unplaced"/>
</dbReference>
<keyword evidence="3" id="KW-0964">Secreted</keyword>
<feature type="domain" description="UPAR/Ly6" evidence="6">
    <location>
        <begin position="115"/>
        <end position="175"/>
    </location>
</feature>
<dbReference type="PANTHER" id="PTHR20914">
    <property type="entry name" value="LY6/PLAUR DOMAIN-CONTAINING PROTEIN 8"/>
    <property type="match status" value="1"/>
</dbReference>